<keyword evidence="1" id="KW-0732">Signal</keyword>
<dbReference type="EMBL" id="PQWO01000020">
    <property type="protein sequence ID" value="PZD71188.1"/>
    <property type="molecule type" value="Genomic_DNA"/>
</dbReference>
<feature type="signal peptide" evidence="1">
    <location>
        <begin position="1"/>
        <end position="30"/>
    </location>
</feature>
<feature type="chain" id="PRO_5016157261" evidence="1">
    <location>
        <begin position="31"/>
        <end position="148"/>
    </location>
</feature>
<dbReference type="RefSeq" id="WP_233501826.1">
    <property type="nucleotide sequence ID" value="NZ_CAWNWM010000020.1"/>
</dbReference>
<accession>A0A2W1JB58</accession>
<organism evidence="2 3">
    <name type="scientific">Acaryochloris thomasi RCC1774</name>
    <dbReference type="NCBI Taxonomy" id="1764569"/>
    <lineage>
        <taxon>Bacteria</taxon>
        <taxon>Bacillati</taxon>
        <taxon>Cyanobacteriota</taxon>
        <taxon>Cyanophyceae</taxon>
        <taxon>Acaryochloridales</taxon>
        <taxon>Acaryochloridaceae</taxon>
        <taxon>Acaryochloris</taxon>
        <taxon>Acaryochloris thomasi</taxon>
    </lineage>
</organism>
<evidence type="ECO:0000313" key="3">
    <source>
        <dbReference type="Proteomes" id="UP000248857"/>
    </source>
</evidence>
<reference evidence="2 3" key="1">
    <citation type="journal article" date="2018" name="Sci. Rep.">
        <title>A novel species of the marine cyanobacterium Acaryochloris with a unique pigment content and lifestyle.</title>
        <authorList>
            <person name="Partensky F."/>
            <person name="Six C."/>
            <person name="Ratin M."/>
            <person name="Garczarek L."/>
            <person name="Vaulot D."/>
            <person name="Probert I."/>
            <person name="Calteau A."/>
            <person name="Gourvil P."/>
            <person name="Marie D."/>
            <person name="Grebert T."/>
            <person name="Bouchier C."/>
            <person name="Le Panse S."/>
            <person name="Gachenot M."/>
            <person name="Rodriguez F."/>
            <person name="Garrido J.L."/>
        </authorList>
    </citation>
    <scope>NUCLEOTIDE SEQUENCE [LARGE SCALE GENOMIC DNA]</scope>
    <source>
        <strain evidence="2 3">RCC1774</strain>
    </source>
</reference>
<evidence type="ECO:0000256" key="1">
    <source>
        <dbReference type="SAM" id="SignalP"/>
    </source>
</evidence>
<name>A0A2W1JB58_9CYAN</name>
<sequence>MLKLIQKARRLWLPLVLSSLLFVTAGCSSAPPAPSSSALTGPSALSTGYIQLEQGNTRAGQDFGAWVTQTAKGIVKDAYVRDEDKLGVVITPQVDPKEVKSLAKSLVAGFQKNFPNRDLKVLVYAPDKELILTANYDRLSNRIQYQAS</sequence>
<dbReference type="PROSITE" id="PS51257">
    <property type="entry name" value="PROKAR_LIPOPROTEIN"/>
    <property type="match status" value="1"/>
</dbReference>
<dbReference type="Proteomes" id="UP000248857">
    <property type="component" value="Unassembled WGS sequence"/>
</dbReference>
<evidence type="ECO:0000313" key="2">
    <source>
        <dbReference type="EMBL" id="PZD71188.1"/>
    </source>
</evidence>
<gene>
    <name evidence="2" type="ORF">C1752_07464</name>
</gene>
<dbReference type="AlphaFoldDB" id="A0A2W1JB58"/>
<comment type="caution">
    <text evidence="2">The sequence shown here is derived from an EMBL/GenBank/DDBJ whole genome shotgun (WGS) entry which is preliminary data.</text>
</comment>
<protein>
    <submittedName>
        <fullName evidence="2">Uncharacterized protein</fullName>
    </submittedName>
</protein>
<proteinExistence type="predicted"/>
<keyword evidence="3" id="KW-1185">Reference proteome</keyword>